<dbReference type="EMBL" id="CP000619">
    <property type="protein sequence ID" value="ABO60324.1"/>
    <property type="molecule type" value="Genomic_DNA"/>
</dbReference>
<dbReference type="AlphaFoldDB" id="A4JVM1"/>
<evidence type="ECO:0000313" key="1">
    <source>
        <dbReference type="EMBL" id="ABO60324.1"/>
    </source>
</evidence>
<keyword evidence="1" id="KW-0614">Plasmid</keyword>
<geneLocation type="plasmid" evidence="1 2">
    <name>pBVIE03</name>
</geneLocation>
<protein>
    <submittedName>
        <fullName evidence="1">Uncharacterized protein</fullName>
    </submittedName>
</protein>
<gene>
    <name evidence="1" type="ordered locus">Bcep1808_7447</name>
</gene>
<dbReference type="HOGENOM" id="CLU_2732359_0_0_4"/>
<reference evidence="1 2" key="1">
    <citation type="submission" date="2007-03" db="EMBL/GenBank/DDBJ databases">
        <title>Complete sequence of plasmid pBVIE03 of Burkholderia vietnamiensis G4.</title>
        <authorList>
            <consortium name="US DOE Joint Genome Institute"/>
            <person name="Copeland A."/>
            <person name="Lucas S."/>
            <person name="Lapidus A."/>
            <person name="Barry K."/>
            <person name="Detter J.C."/>
            <person name="Glavina del Rio T."/>
            <person name="Hammon N."/>
            <person name="Israni S."/>
            <person name="Dalin E."/>
            <person name="Tice H."/>
            <person name="Pitluck S."/>
            <person name="Chain P."/>
            <person name="Malfatti S."/>
            <person name="Shin M."/>
            <person name="Vergez L."/>
            <person name="Schmutz J."/>
            <person name="Larimer F."/>
            <person name="Land M."/>
            <person name="Hauser L."/>
            <person name="Kyrpides N."/>
            <person name="Tiedje J."/>
            <person name="Richardson P."/>
        </authorList>
    </citation>
    <scope>NUCLEOTIDE SEQUENCE [LARGE SCALE GENOMIC DNA]</scope>
    <source>
        <strain evidence="2">G4 / LMG 22486</strain>
        <plasmid evidence="1 2">pBVIE03</plasmid>
    </source>
</reference>
<name>A4JVM1_BURVG</name>
<accession>A4JVM1</accession>
<dbReference type="Proteomes" id="UP000002287">
    <property type="component" value="Plasmid pBVIE03"/>
</dbReference>
<sequence length="71" mass="7747">MHMTVQLIPESTAIDMIGPYLAAKAVCPACQYENVLVHIEGPTSPVKPVSICQHITAHIVDDGISHFEFQC</sequence>
<organism evidence="1 2">
    <name type="scientific">Burkholderia vietnamiensis (strain G4 / LMG 22486)</name>
    <name type="common">Burkholderia cepacia (strain R1808)</name>
    <dbReference type="NCBI Taxonomy" id="269482"/>
    <lineage>
        <taxon>Bacteria</taxon>
        <taxon>Pseudomonadati</taxon>
        <taxon>Pseudomonadota</taxon>
        <taxon>Betaproteobacteria</taxon>
        <taxon>Burkholderiales</taxon>
        <taxon>Burkholderiaceae</taxon>
        <taxon>Burkholderia</taxon>
        <taxon>Burkholderia cepacia complex</taxon>
    </lineage>
</organism>
<evidence type="ECO:0000313" key="2">
    <source>
        <dbReference type="Proteomes" id="UP000002287"/>
    </source>
</evidence>
<proteinExistence type="predicted"/>
<dbReference type="KEGG" id="bvi:Bcep1808_7447"/>